<comment type="catalytic activity">
    <reaction evidence="1 11">
        <text>S-ubiquitinyl-[E2 ubiquitin-conjugating enzyme]-L-cysteine + [acceptor protein]-L-lysine = [E2 ubiquitin-conjugating enzyme]-L-cysteine + N(6)-ubiquitinyl-[acceptor protein]-L-lysine.</text>
        <dbReference type="EC" id="2.3.2.27"/>
    </reaction>
</comment>
<comment type="caution">
    <text evidence="14">The sequence shown here is derived from an EMBL/GenBank/DDBJ whole genome shotgun (WGS) entry which is preliminary data.</text>
</comment>
<evidence type="ECO:0000256" key="10">
    <source>
        <dbReference type="PROSITE-ProRule" id="PRU00175"/>
    </source>
</evidence>
<dbReference type="Pfam" id="PF00097">
    <property type="entry name" value="zf-C3HC4"/>
    <property type="match status" value="1"/>
</dbReference>
<evidence type="ECO:0000256" key="3">
    <source>
        <dbReference type="ARBA" id="ARBA00004906"/>
    </source>
</evidence>
<feature type="region of interest" description="Disordered" evidence="12">
    <location>
        <begin position="1"/>
        <end position="22"/>
    </location>
</feature>
<dbReference type="SUPFAM" id="SSF57850">
    <property type="entry name" value="RING/U-box"/>
    <property type="match status" value="1"/>
</dbReference>
<reference evidence="14" key="1">
    <citation type="submission" date="2022-04" db="EMBL/GenBank/DDBJ databases">
        <title>A functionally conserved STORR gene fusion in Papaver species that diverged 16.8 million years ago.</title>
        <authorList>
            <person name="Catania T."/>
        </authorList>
    </citation>
    <scope>NUCLEOTIDE SEQUENCE</scope>
    <source>
        <strain evidence="14">S-188037</strain>
    </source>
</reference>
<keyword evidence="7 11" id="KW-0833">Ubl conjugation pathway</keyword>
<dbReference type="Proteomes" id="UP001202328">
    <property type="component" value="Unassembled WGS sequence"/>
</dbReference>
<dbReference type="GO" id="GO:0005789">
    <property type="term" value="C:endoplasmic reticulum membrane"/>
    <property type="evidence" value="ECO:0007669"/>
    <property type="project" value="UniProtKB-SubCell"/>
</dbReference>
<evidence type="ECO:0000256" key="7">
    <source>
        <dbReference type="ARBA" id="ARBA00022786"/>
    </source>
</evidence>
<dbReference type="InterPro" id="IPR001841">
    <property type="entry name" value="Znf_RING"/>
</dbReference>
<keyword evidence="11" id="KW-0256">Endoplasmic reticulum</keyword>
<evidence type="ECO:0000256" key="2">
    <source>
        <dbReference type="ARBA" id="ARBA00004308"/>
    </source>
</evidence>
<sequence length="189" mass="21187">MDSELGQSVRQTPQNPSCSGSGDRNDMANFNCSICFDLAQDPIVTLCGHLYCWPCLYKWFGYLGTHSLPQECPVCKALVQEDKLVPLYGRGQTSADDPRLKSIPETDIPNRPAAQRPETAHRAPNMNQFPPLDFGFLGVDTPIDNVTVTNTFIYTTTPSQPTSQRLQDISWNILLSLVIFVILSLIWFY</sequence>
<dbReference type="InterPro" id="IPR013083">
    <property type="entry name" value="Znf_RING/FYVE/PHD"/>
</dbReference>
<evidence type="ECO:0000313" key="14">
    <source>
        <dbReference type="EMBL" id="KAI3895692.1"/>
    </source>
</evidence>
<accession>A0AAD4SBM4</accession>
<organism evidence="14 15">
    <name type="scientific">Papaver atlanticum</name>
    <dbReference type="NCBI Taxonomy" id="357466"/>
    <lineage>
        <taxon>Eukaryota</taxon>
        <taxon>Viridiplantae</taxon>
        <taxon>Streptophyta</taxon>
        <taxon>Embryophyta</taxon>
        <taxon>Tracheophyta</taxon>
        <taxon>Spermatophyta</taxon>
        <taxon>Magnoliopsida</taxon>
        <taxon>Ranunculales</taxon>
        <taxon>Papaveraceae</taxon>
        <taxon>Papaveroideae</taxon>
        <taxon>Papaver</taxon>
    </lineage>
</organism>
<name>A0AAD4SBM4_9MAGN</name>
<keyword evidence="8 11" id="KW-0862">Zinc</keyword>
<dbReference type="PANTHER" id="PTHR12313">
    <property type="entry name" value="E3 UBIQUITIN-PROTEIN LIGASE RNF5-RELATED"/>
    <property type="match status" value="1"/>
</dbReference>
<evidence type="ECO:0000256" key="8">
    <source>
        <dbReference type="ARBA" id="ARBA00022833"/>
    </source>
</evidence>
<dbReference type="PROSITE" id="PS50089">
    <property type="entry name" value="ZF_RING_2"/>
    <property type="match status" value="1"/>
</dbReference>
<dbReference type="EC" id="2.3.2.27" evidence="11"/>
<comment type="subcellular location">
    <subcellularLocation>
        <location evidence="2">Endomembrane system</location>
    </subcellularLocation>
    <subcellularLocation>
        <location evidence="11">Endoplasmic reticulum membrane</location>
        <topology evidence="11">Single-pass type IV membrane protein</topology>
    </subcellularLocation>
</comment>
<evidence type="ECO:0000256" key="12">
    <source>
        <dbReference type="SAM" id="MobiDB-lite"/>
    </source>
</evidence>
<feature type="domain" description="RING-type" evidence="13">
    <location>
        <begin position="32"/>
        <end position="76"/>
    </location>
</feature>
<dbReference type="GO" id="GO:0006511">
    <property type="term" value="P:ubiquitin-dependent protein catabolic process"/>
    <property type="evidence" value="ECO:0007669"/>
    <property type="project" value="UniProtKB-UniRule"/>
</dbReference>
<dbReference type="Gene3D" id="3.30.40.10">
    <property type="entry name" value="Zinc/RING finger domain, C3HC4 (zinc finger)"/>
    <property type="match status" value="1"/>
</dbReference>
<keyword evidence="15" id="KW-1185">Reference proteome</keyword>
<evidence type="ECO:0000256" key="1">
    <source>
        <dbReference type="ARBA" id="ARBA00000900"/>
    </source>
</evidence>
<dbReference type="EMBL" id="JAJJMB010011896">
    <property type="protein sequence ID" value="KAI3895692.1"/>
    <property type="molecule type" value="Genomic_DNA"/>
</dbReference>
<keyword evidence="4 11" id="KW-0808">Transferase</keyword>
<keyword evidence="6 10" id="KW-0863">Zinc-finger</keyword>
<evidence type="ECO:0000256" key="11">
    <source>
        <dbReference type="RuleBase" id="RU369090"/>
    </source>
</evidence>
<comment type="function">
    <text evidence="11">E3 ubiquitin-protein ligase.</text>
</comment>
<dbReference type="SMART" id="SM00184">
    <property type="entry name" value="RING"/>
    <property type="match status" value="1"/>
</dbReference>
<evidence type="ECO:0000256" key="6">
    <source>
        <dbReference type="ARBA" id="ARBA00022771"/>
    </source>
</evidence>
<keyword evidence="11" id="KW-1133">Transmembrane helix</keyword>
<feature type="region of interest" description="Disordered" evidence="12">
    <location>
        <begin position="90"/>
        <end position="122"/>
    </location>
</feature>
<gene>
    <name evidence="14" type="ORF">MKW98_025483</name>
</gene>
<comment type="pathway">
    <text evidence="3 11">Protein modification; protein ubiquitination.</text>
</comment>
<dbReference type="AlphaFoldDB" id="A0AAD4SBM4"/>
<feature type="transmembrane region" description="Helical" evidence="11">
    <location>
        <begin position="169"/>
        <end position="188"/>
    </location>
</feature>
<keyword evidence="11" id="KW-0812">Transmembrane</keyword>
<keyword evidence="5 11" id="KW-0479">Metal-binding</keyword>
<dbReference type="InterPro" id="IPR045103">
    <property type="entry name" value="RNF5/RNF185-like"/>
</dbReference>
<dbReference type="PROSITE" id="PS00518">
    <property type="entry name" value="ZF_RING_1"/>
    <property type="match status" value="1"/>
</dbReference>
<evidence type="ECO:0000256" key="9">
    <source>
        <dbReference type="ARBA" id="ARBA00023136"/>
    </source>
</evidence>
<dbReference type="InterPro" id="IPR018957">
    <property type="entry name" value="Znf_C3HC4_RING-type"/>
</dbReference>
<evidence type="ECO:0000256" key="5">
    <source>
        <dbReference type="ARBA" id="ARBA00022723"/>
    </source>
</evidence>
<dbReference type="GO" id="GO:0061630">
    <property type="term" value="F:ubiquitin protein ligase activity"/>
    <property type="evidence" value="ECO:0007669"/>
    <property type="project" value="UniProtKB-UniRule"/>
</dbReference>
<dbReference type="GO" id="GO:0008270">
    <property type="term" value="F:zinc ion binding"/>
    <property type="evidence" value="ECO:0007669"/>
    <property type="project" value="UniProtKB-KW"/>
</dbReference>
<protein>
    <recommendedName>
        <fullName evidence="11">E3 ubiquitin-protein ligase RMA</fullName>
        <ecNumber evidence="11">2.3.2.27</ecNumber>
    </recommendedName>
    <alternativeName>
        <fullName evidence="11">Protein RING membrane-anchor</fullName>
    </alternativeName>
    <alternativeName>
        <fullName evidence="11">RING-type E3 ubiquitin transferase RMA</fullName>
    </alternativeName>
</protein>
<evidence type="ECO:0000256" key="4">
    <source>
        <dbReference type="ARBA" id="ARBA00022679"/>
    </source>
</evidence>
<comment type="domain">
    <text evidence="11">The RING-type zinc finger domain is responsible for E3 ligase activity.</text>
</comment>
<dbReference type="InterPro" id="IPR017907">
    <property type="entry name" value="Znf_RING_CS"/>
</dbReference>
<proteinExistence type="predicted"/>
<evidence type="ECO:0000259" key="13">
    <source>
        <dbReference type="PROSITE" id="PS50089"/>
    </source>
</evidence>
<evidence type="ECO:0000313" key="15">
    <source>
        <dbReference type="Proteomes" id="UP001202328"/>
    </source>
</evidence>
<keyword evidence="9 11" id="KW-0472">Membrane</keyword>